<gene>
    <name evidence="1" type="ORF">MPLG2_3430</name>
</gene>
<dbReference type="Proteomes" id="UP000238164">
    <property type="component" value="Chromosome 1"/>
</dbReference>
<dbReference type="Pfam" id="PF08282">
    <property type="entry name" value="Hydrolase_3"/>
    <property type="match status" value="2"/>
</dbReference>
<keyword evidence="2" id="KW-1185">Reference proteome</keyword>
<dbReference type="InterPro" id="IPR023214">
    <property type="entry name" value="HAD_sf"/>
</dbReference>
<dbReference type="AlphaFoldDB" id="A0A2N9JKC1"/>
<evidence type="ECO:0000313" key="2">
    <source>
        <dbReference type="Proteomes" id="UP000238164"/>
    </source>
</evidence>
<dbReference type="Gene3D" id="3.40.50.1000">
    <property type="entry name" value="HAD superfamily/HAD-like"/>
    <property type="match status" value="1"/>
</dbReference>
<evidence type="ECO:0008006" key="3">
    <source>
        <dbReference type="Google" id="ProtNLM"/>
    </source>
</evidence>
<dbReference type="GO" id="GO:0005829">
    <property type="term" value="C:cytosol"/>
    <property type="evidence" value="ECO:0007669"/>
    <property type="project" value="TreeGrafter"/>
</dbReference>
<dbReference type="RefSeq" id="WP_105186965.1">
    <property type="nucleotide sequence ID" value="NZ_BAAAGO010000001.1"/>
</dbReference>
<dbReference type="GO" id="GO:0000287">
    <property type="term" value="F:magnesium ion binding"/>
    <property type="evidence" value="ECO:0007669"/>
    <property type="project" value="TreeGrafter"/>
</dbReference>
<dbReference type="GO" id="GO:0016791">
    <property type="term" value="F:phosphatase activity"/>
    <property type="evidence" value="ECO:0007669"/>
    <property type="project" value="TreeGrafter"/>
</dbReference>
<name>A0A2N9JKC1_9ACTN</name>
<evidence type="ECO:0000313" key="1">
    <source>
        <dbReference type="EMBL" id="SPD88460.1"/>
    </source>
</evidence>
<accession>A0A2N9JKC1</accession>
<dbReference type="EMBL" id="LT985188">
    <property type="protein sequence ID" value="SPD88460.1"/>
    <property type="molecule type" value="Genomic_DNA"/>
</dbReference>
<protein>
    <recommendedName>
        <fullName evidence="3">Hydrolase</fullName>
    </recommendedName>
</protein>
<dbReference type="InterPro" id="IPR036412">
    <property type="entry name" value="HAD-like_sf"/>
</dbReference>
<dbReference type="PANTHER" id="PTHR10000">
    <property type="entry name" value="PHOSPHOSERINE PHOSPHATASE"/>
    <property type="match status" value="1"/>
</dbReference>
<dbReference type="OrthoDB" id="3180855at2"/>
<dbReference type="SUPFAM" id="SSF56784">
    <property type="entry name" value="HAD-like"/>
    <property type="match status" value="1"/>
</dbReference>
<dbReference type="Gene3D" id="3.30.1240.10">
    <property type="match status" value="1"/>
</dbReference>
<sequence length="287" mass="30304">MADQPAFTGRPPATIRLVSSDMDNTMLTHGYTISPRVREAMRACRDAGITIAPNTGRQHLRLAALLAEQGGPIGPAVTNNGAVGVDLTTNEILFEELIDVEAQQQLGERLSAELPDARFWALRSGGHDSALQLGYRGLMSESEILFGGPLGDEGTLAEVLAVPAIKLIIRHPELPPHPLLHVIQGLGLDGFHATTSGAPFVEVQGAGVTKASGIARLAAVLGFESHEVLGIGDELNDIEMIRWAGYGVAMGNALPEVRRAAHAVTAHHEHDGLALVLEALVTEVTAS</sequence>
<reference evidence="1 2" key="1">
    <citation type="submission" date="2018-02" db="EMBL/GenBank/DDBJ databases">
        <authorList>
            <person name="Cohen D.B."/>
            <person name="Kent A.D."/>
        </authorList>
    </citation>
    <scope>NUCLEOTIDE SEQUENCE [LARGE SCALE GENOMIC DNA]</scope>
    <source>
        <strain evidence="1">1</strain>
    </source>
</reference>
<dbReference type="PANTHER" id="PTHR10000:SF8">
    <property type="entry name" value="HAD SUPERFAMILY HYDROLASE-LIKE, TYPE 3"/>
    <property type="match status" value="1"/>
</dbReference>
<proteinExistence type="predicted"/>
<organism evidence="1 2">
    <name type="scientific">Micropruina glycogenica</name>
    <dbReference type="NCBI Taxonomy" id="75385"/>
    <lineage>
        <taxon>Bacteria</taxon>
        <taxon>Bacillati</taxon>
        <taxon>Actinomycetota</taxon>
        <taxon>Actinomycetes</taxon>
        <taxon>Propionibacteriales</taxon>
        <taxon>Nocardioidaceae</taxon>
        <taxon>Micropruina</taxon>
    </lineage>
</organism>
<dbReference type="KEGG" id="mgg:MPLG2_3430"/>